<protein>
    <recommendedName>
        <fullName evidence="10">Natural resistance-associated macrophage protein</fullName>
    </recommendedName>
</protein>
<dbReference type="Pfam" id="PF01566">
    <property type="entry name" value="Nramp"/>
    <property type="match status" value="1"/>
</dbReference>
<evidence type="ECO:0000313" key="9">
    <source>
        <dbReference type="Proteomes" id="UP001145021"/>
    </source>
</evidence>
<dbReference type="PANTHER" id="PTHR11706:SF33">
    <property type="entry name" value="NATURAL RESISTANCE-ASSOCIATED MACROPHAGE PROTEIN 2"/>
    <property type="match status" value="1"/>
</dbReference>
<dbReference type="Proteomes" id="UP001145021">
    <property type="component" value="Unassembled WGS sequence"/>
</dbReference>
<feature type="transmembrane region" description="Helical" evidence="7">
    <location>
        <begin position="260"/>
        <end position="284"/>
    </location>
</feature>
<dbReference type="GO" id="GO:0005384">
    <property type="term" value="F:manganese ion transmembrane transporter activity"/>
    <property type="evidence" value="ECO:0007669"/>
    <property type="project" value="TreeGrafter"/>
</dbReference>
<evidence type="ECO:0008006" key="10">
    <source>
        <dbReference type="Google" id="ProtNLM"/>
    </source>
</evidence>
<evidence type="ECO:0000256" key="6">
    <source>
        <dbReference type="SAM" id="MobiDB-lite"/>
    </source>
</evidence>
<keyword evidence="4 7" id="KW-1133">Transmembrane helix</keyword>
<dbReference type="PRINTS" id="PR00447">
    <property type="entry name" value="NATRESASSCMP"/>
</dbReference>
<feature type="compositionally biased region" description="Low complexity" evidence="6">
    <location>
        <begin position="1"/>
        <end position="25"/>
    </location>
</feature>
<dbReference type="NCBIfam" id="TIGR01197">
    <property type="entry name" value="nramp"/>
    <property type="match status" value="1"/>
</dbReference>
<dbReference type="PANTHER" id="PTHR11706">
    <property type="entry name" value="SOLUTE CARRIER PROTEIN FAMILY 11 MEMBER"/>
    <property type="match status" value="1"/>
</dbReference>
<dbReference type="EMBL" id="JANBOH010000451">
    <property type="protein sequence ID" value="KAJ1642200.1"/>
    <property type="molecule type" value="Genomic_DNA"/>
</dbReference>
<organism evidence="8 9">
    <name type="scientific">Coemansia asiatica</name>
    <dbReference type="NCBI Taxonomy" id="1052880"/>
    <lineage>
        <taxon>Eukaryota</taxon>
        <taxon>Fungi</taxon>
        <taxon>Fungi incertae sedis</taxon>
        <taxon>Zoopagomycota</taxon>
        <taxon>Kickxellomycotina</taxon>
        <taxon>Kickxellomycetes</taxon>
        <taxon>Kickxellales</taxon>
        <taxon>Kickxellaceae</taxon>
        <taxon>Coemansia</taxon>
    </lineage>
</organism>
<evidence type="ECO:0000256" key="7">
    <source>
        <dbReference type="SAM" id="Phobius"/>
    </source>
</evidence>
<dbReference type="GO" id="GO:0015086">
    <property type="term" value="F:cadmium ion transmembrane transporter activity"/>
    <property type="evidence" value="ECO:0007669"/>
    <property type="project" value="TreeGrafter"/>
</dbReference>
<name>A0A9W8CHK9_9FUNG</name>
<evidence type="ECO:0000256" key="4">
    <source>
        <dbReference type="ARBA" id="ARBA00022989"/>
    </source>
</evidence>
<feature type="transmembrane region" description="Helical" evidence="7">
    <location>
        <begin position="183"/>
        <end position="208"/>
    </location>
</feature>
<comment type="caution">
    <text evidence="8">The sequence shown here is derived from an EMBL/GenBank/DDBJ whole genome shotgun (WGS) entry which is preliminary data.</text>
</comment>
<reference evidence="8" key="1">
    <citation type="submission" date="2022-07" db="EMBL/GenBank/DDBJ databases">
        <title>Phylogenomic reconstructions and comparative analyses of Kickxellomycotina fungi.</title>
        <authorList>
            <person name="Reynolds N.K."/>
            <person name="Stajich J.E."/>
            <person name="Barry K."/>
            <person name="Grigoriev I.V."/>
            <person name="Crous P."/>
            <person name="Smith M.E."/>
        </authorList>
    </citation>
    <scope>NUCLEOTIDE SEQUENCE</scope>
    <source>
        <strain evidence="8">NBRC 105413</strain>
    </source>
</reference>
<evidence type="ECO:0000256" key="1">
    <source>
        <dbReference type="ARBA" id="ARBA00004141"/>
    </source>
</evidence>
<evidence type="ECO:0000256" key="3">
    <source>
        <dbReference type="ARBA" id="ARBA00022692"/>
    </source>
</evidence>
<dbReference type="GO" id="GO:0034755">
    <property type="term" value="P:iron ion transmembrane transport"/>
    <property type="evidence" value="ECO:0007669"/>
    <property type="project" value="TreeGrafter"/>
</dbReference>
<sequence>MNDNSQSTSRASSSSSTAVNTPTAARQTERLPLLSSRKRAQSEHQTASADYGAAAIEREFEVHDIGNLIETGDYEHSFSFRKLVCFAGPGFAMSIAYVDPGNICSDLHCGAVAGYKLLWLLFLTHALGLYIQTLSARIGIVTGKNLAQHCYRQYTRGIRIPLWLVCELAIIGSDIQEAIGTAIALYLLFGIEIWKGILLAAVLSYVILAIQNFGARKVEALFIAMIATMCVCFGFEAIMAKPDFGEIAKGLLVPRIPSDATVQAVGVVGAVIMPHNLFLHSALVGTRRIGRAANVRNASIREANFYTTVESAVALLFSVIINATILVVFADIYSSGRGSRLLTQKQAAEKHLPGLVEAAGLLEAAFGKIGPLLWAIGLLSSGQSSTATGTMAGQYLMEGMMQLRASHWLRMFISRSISLVPTMLIGTLAASYLDQFDEWLNVLQSLALPFALVPTLKLAQSHTVMSSDFAITRNWRLFGWAAAAAIIALNVYLLMPLVLQLAGQGIVQACIAYIAFCLYLLFVAVLVRADV</sequence>
<accession>A0A9W8CHK9</accession>
<keyword evidence="3 7" id="KW-0812">Transmembrane</keyword>
<gene>
    <name evidence="8" type="ORF">LPJ64_005927</name>
</gene>
<evidence type="ECO:0000256" key="5">
    <source>
        <dbReference type="ARBA" id="ARBA00023136"/>
    </source>
</evidence>
<feature type="transmembrane region" description="Helical" evidence="7">
    <location>
        <begin position="220"/>
        <end position="240"/>
    </location>
</feature>
<feature type="region of interest" description="Disordered" evidence="6">
    <location>
        <begin position="1"/>
        <end position="44"/>
    </location>
</feature>
<dbReference type="InterPro" id="IPR001046">
    <property type="entry name" value="NRAMP_fam"/>
</dbReference>
<feature type="transmembrane region" description="Helical" evidence="7">
    <location>
        <begin position="505"/>
        <end position="527"/>
    </location>
</feature>
<evidence type="ECO:0000313" key="8">
    <source>
        <dbReference type="EMBL" id="KAJ1642200.1"/>
    </source>
</evidence>
<comment type="subcellular location">
    <subcellularLocation>
        <location evidence="1">Membrane</location>
        <topology evidence="1">Multi-pass membrane protein</topology>
    </subcellularLocation>
</comment>
<keyword evidence="2" id="KW-0813">Transport</keyword>
<feature type="transmembrane region" description="Helical" evidence="7">
    <location>
        <begin position="305"/>
        <end position="330"/>
    </location>
</feature>
<feature type="transmembrane region" description="Helical" evidence="7">
    <location>
        <begin position="477"/>
        <end position="499"/>
    </location>
</feature>
<dbReference type="GO" id="GO:0005886">
    <property type="term" value="C:plasma membrane"/>
    <property type="evidence" value="ECO:0007669"/>
    <property type="project" value="TreeGrafter"/>
</dbReference>
<keyword evidence="9" id="KW-1185">Reference proteome</keyword>
<dbReference type="NCBIfam" id="NF037982">
    <property type="entry name" value="Nramp_1"/>
    <property type="match status" value="1"/>
</dbReference>
<feature type="transmembrane region" description="Helical" evidence="7">
    <location>
        <begin position="412"/>
        <end position="433"/>
    </location>
</feature>
<dbReference type="AlphaFoldDB" id="A0A9W8CHK9"/>
<evidence type="ECO:0000256" key="2">
    <source>
        <dbReference type="ARBA" id="ARBA00022448"/>
    </source>
</evidence>
<proteinExistence type="predicted"/>
<keyword evidence="5 7" id="KW-0472">Membrane</keyword>